<dbReference type="AlphaFoldDB" id="A0A5M8NZF0"/>
<dbReference type="Proteomes" id="UP000324575">
    <property type="component" value="Unassembled WGS sequence"/>
</dbReference>
<evidence type="ECO:0000313" key="2">
    <source>
        <dbReference type="Proteomes" id="UP000324575"/>
    </source>
</evidence>
<comment type="caution">
    <text evidence="1">The sequence shown here is derived from an EMBL/GenBank/DDBJ whole genome shotgun (WGS) entry which is preliminary data.</text>
</comment>
<accession>A0A5M8NZF0</accession>
<protein>
    <submittedName>
        <fullName evidence="1">Uncharacterized protein</fullName>
    </submittedName>
</protein>
<evidence type="ECO:0000313" key="1">
    <source>
        <dbReference type="EMBL" id="KAA6301510.1"/>
    </source>
</evidence>
<dbReference type="EMBL" id="SNRX01000018">
    <property type="protein sequence ID" value="KAA6301510.1"/>
    <property type="molecule type" value="Genomic_DNA"/>
</dbReference>
<sequence length="80" mass="9125">MYVNDNHFDSCMEKLFRAIKEVGKDLKSLVNTQDVLDGNDKLLDNGEWVNHCGFLLSQYAHKFSGVVSQRLCIQTHCSGY</sequence>
<reference evidence="1 2" key="1">
    <citation type="submission" date="2019-03" db="EMBL/GenBank/DDBJ databases">
        <title>Single cell metagenomics reveals metabolic interactions within the superorganism composed of flagellate Streblomastix strix and complex community of Bacteroidetes bacteria on its surface.</title>
        <authorList>
            <person name="Treitli S.C."/>
            <person name="Kolisko M."/>
            <person name="Husnik F."/>
            <person name="Keeling P."/>
            <person name="Hampl V."/>
        </authorList>
    </citation>
    <scope>NUCLEOTIDE SEQUENCE [LARGE SCALE GENOMIC DNA]</scope>
    <source>
        <strain evidence="1">St1</strain>
    </source>
</reference>
<gene>
    <name evidence="1" type="ORF">EZS26_002384</name>
</gene>
<organism evidence="1 2">
    <name type="scientific">Candidatus Ordinivivax streblomastigis</name>
    <dbReference type="NCBI Taxonomy" id="2540710"/>
    <lineage>
        <taxon>Bacteria</taxon>
        <taxon>Pseudomonadati</taxon>
        <taxon>Bacteroidota</taxon>
        <taxon>Bacteroidia</taxon>
        <taxon>Bacteroidales</taxon>
        <taxon>Candidatus Ordinivivax</taxon>
    </lineage>
</organism>
<proteinExistence type="predicted"/>
<name>A0A5M8NZF0_9BACT</name>